<dbReference type="SUPFAM" id="SSF159594">
    <property type="entry name" value="XCC0632-like"/>
    <property type="match status" value="1"/>
</dbReference>
<evidence type="ECO:0000313" key="2">
    <source>
        <dbReference type="EMBL" id="MFD1712397.1"/>
    </source>
</evidence>
<name>A0ABW4KWI4_9BURK</name>
<comment type="caution">
    <text evidence="2">The sequence shown here is derived from an EMBL/GenBank/DDBJ whole genome shotgun (WGS) entry which is preliminary data.</text>
</comment>
<dbReference type="Pfam" id="PF03886">
    <property type="entry name" value="ABC_trans_aux"/>
    <property type="match status" value="1"/>
</dbReference>
<evidence type="ECO:0000313" key="3">
    <source>
        <dbReference type="Proteomes" id="UP001597304"/>
    </source>
</evidence>
<proteinExistence type="predicted"/>
<dbReference type="RefSeq" id="WP_147913110.1">
    <property type="nucleotide sequence ID" value="NZ_JBHUEJ010000044.1"/>
</dbReference>
<reference evidence="3" key="1">
    <citation type="journal article" date="2019" name="Int. J. Syst. Evol. Microbiol.">
        <title>The Global Catalogue of Microorganisms (GCM) 10K type strain sequencing project: providing services to taxonomists for standard genome sequencing and annotation.</title>
        <authorList>
            <consortium name="The Broad Institute Genomics Platform"/>
            <consortium name="The Broad Institute Genome Sequencing Center for Infectious Disease"/>
            <person name="Wu L."/>
            <person name="Ma J."/>
        </authorList>
    </citation>
    <scope>NUCLEOTIDE SEQUENCE [LARGE SCALE GENOMIC DNA]</scope>
    <source>
        <strain evidence="3">LMG 29247</strain>
    </source>
</reference>
<dbReference type="Gene3D" id="3.40.50.10610">
    <property type="entry name" value="ABC-type transport auxiliary lipoprotein component"/>
    <property type="match status" value="1"/>
</dbReference>
<protein>
    <submittedName>
        <fullName evidence="2">ABC-type transport auxiliary lipoprotein family protein</fullName>
    </submittedName>
</protein>
<dbReference type="EMBL" id="JBHUEJ010000044">
    <property type="protein sequence ID" value="MFD1712397.1"/>
    <property type="molecule type" value="Genomic_DNA"/>
</dbReference>
<feature type="domain" description="ABC-type transport auxiliary lipoprotein component" evidence="1">
    <location>
        <begin position="24"/>
        <end position="185"/>
    </location>
</feature>
<dbReference type="InterPro" id="IPR005586">
    <property type="entry name" value="ABC_trans_aux"/>
</dbReference>
<accession>A0ABW4KWI4</accession>
<evidence type="ECO:0000259" key="1">
    <source>
        <dbReference type="Pfam" id="PF03886"/>
    </source>
</evidence>
<keyword evidence="3" id="KW-1185">Reference proteome</keyword>
<keyword evidence="2" id="KW-0449">Lipoprotein</keyword>
<organism evidence="2 3">
    <name type="scientific">Ottowia flava</name>
    <dbReference type="NCBI Taxonomy" id="2675430"/>
    <lineage>
        <taxon>Bacteria</taxon>
        <taxon>Pseudomonadati</taxon>
        <taxon>Pseudomonadota</taxon>
        <taxon>Betaproteobacteria</taxon>
        <taxon>Burkholderiales</taxon>
        <taxon>Comamonadaceae</taxon>
        <taxon>Ottowia</taxon>
    </lineage>
</organism>
<dbReference type="Proteomes" id="UP001597304">
    <property type="component" value="Unassembled WGS sequence"/>
</dbReference>
<gene>
    <name evidence="2" type="ORF">ACFSF0_17505</name>
</gene>
<sequence length="199" mass="20808">MAVLVFLSACSLPLPDKPTRPEPYDLGPPLALASSTTASGPALALDAIEATQAIDGTAVVYRLMYSGDGQQPRPYAQARWTMSPPQLVTQRLREGLAATRPVVDVGMGLAPVELRARLDEFAQIFSAPGVSEGVVRLRLTLIAPAAQSTRLLGQHTIVVRKPAPSADAAGGVSALRAATDEAVKQAVAWVQSVPAPAPR</sequence>